<dbReference type="EnsemblMetazoa" id="G17079.3">
    <property type="protein sequence ID" value="G17079.3:cds"/>
    <property type="gene ID" value="G17079"/>
</dbReference>
<dbReference type="PANTHER" id="PTHR21011:SF1">
    <property type="entry name" value="SMALL RIBOSOMAL SUBUNIT PROTEIN BS6M"/>
    <property type="match status" value="1"/>
</dbReference>
<dbReference type="GO" id="GO:0003735">
    <property type="term" value="F:structural constituent of ribosome"/>
    <property type="evidence" value="ECO:0007669"/>
    <property type="project" value="InterPro"/>
</dbReference>
<name>A0A8W8J3G7_MAGGI</name>
<comment type="similarity">
    <text evidence="1">Belongs to the bacterial ribosomal protein bS6 family.</text>
</comment>
<dbReference type="OMA" id="ATHFTIT"/>
<evidence type="ECO:0000313" key="4">
    <source>
        <dbReference type="EnsemblMetazoa" id="G17079.2:cds"/>
    </source>
</evidence>
<dbReference type="EnsemblMetazoa" id="G17079.2">
    <property type="protein sequence ID" value="G17079.2:cds"/>
    <property type="gene ID" value="G17079"/>
</dbReference>
<dbReference type="AlphaFoldDB" id="A0A8W8J3G7"/>
<organism evidence="4 5">
    <name type="scientific">Magallana gigas</name>
    <name type="common">Pacific oyster</name>
    <name type="synonym">Crassostrea gigas</name>
    <dbReference type="NCBI Taxonomy" id="29159"/>
    <lineage>
        <taxon>Eukaryota</taxon>
        <taxon>Metazoa</taxon>
        <taxon>Spiralia</taxon>
        <taxon>Lophotrochozoa</taxon>
        <taxon>Mollusca</taxon>
        <taxon>Bivalvia</taxon>
        <taxon>Autobranchia</taxon>
        <taxon>Pteriomorphia</taxon>
        <taxon>Ostreida</taxon>
        <taxon>Ostreoidea</taxon>
        <taxon>Ostreidae</taxon>
        <taxon>Magallana</taxon>
    </lineage>
</organism>
<accession>A0A8W8J3G7</accession>
<dbReference type="CDD" id="cd15465">
    <property type="entry name" value="bS6_mito"/>
    <property type="match status" value="1"/>
</dbReference>
<dbReference type="OrthoDB" id="268530at2759"/>
<evidence type="ECO:0000256" key="2">
    <source>
        <dbReference type="ARBA" id="ARBA00035170"/>
    </source>
</evidence>
<dbReference type="GO" id="GO:0005763">
    <property type="term" value="C:mitochondrial small ribosomal subunit"/>
    <property type="evidence" value="ECO:0007669"/>
    <property type="project" value="TreeGrafter"/>
</dbReference>
<dbReference type="InterPro" id="IPR014717">
    <property type="entry name" value="Transl_elong_EF1B/ribsomal_bS6"/>
</dbReference>
<reference evidence="4" key="1">
    <citation type="submission" date="2022-08" db="UniProtKB">
        <authorList>
            <consortium name="EnsemblMetazoa"/>
        </authorList>
    </citation>
    <scope>IDENTIFICATION</scope>
    <source>
        <strain evidence="4">05x7-T-G4-1.051#20</strain>
    </source>
</reference>
<dbReference type="Pfam" id="PF01250">
    <property type="entry name" value="Ribosomal_S6"/>
    <property type="match status" value="1"/>
</dbReference>
<proteinExistence type="inferred from homology"/>
<sequence>MPSYEVSIIAKSLAKTETVQVLKRVCQTIWNGEGVIKRVEHLGVRDTPYKMSSPDGQRWTQARYVLMDVDMSIPNSRTILSEVRKDFDVIRTNAIRLDQSFIRPCTSGRECEFGEISIDETKRKNWKRNKLKKTYMRTQNREK</sequence>
<dbReference type="InterPro" id="IPR035980">
    <property type="entry name" value="Ribosomal_bS6_sf"/>
</dbReference>
<dbReference type="GO" id="GO:0070181">
    <property type="term" value="F:small ribosomal subunit rRNA binding"/>
    <property type="evidence" value="ECO:0007669"/>
    <property type="project" value="TreeGrafter"/>
</dbReference>
<protein>
    <recommendedName>
        <fullName evidence="2">Small ribosomal subunit protein bS6m</fullName>
    </recommendedName>
    <alternativeName>
        <fullName evidence="3">28S ribosomal protein S6, mitochondrial</fullName>
    </alternativeName>
</protein>
<dbReference type="GO" id="GO:0006412">
    <property type="term" value="P:translation"/>
    <property type="evidence" value="ECO:0007669"/>
    <property type="project" value="InterPro"/>
</dbReference>
<dbReference type="PANTHER" id="PTHR21011">
    <property type="entry name" value="MITOCHONDRIAL 28S RIBOSOMAL PROTEIN S6"/>
    <property type="match status" value="1"/>
</dbReference>
<evidence type="ECO:0000256" key="1">
    <source>
        <dbReference type="ARBA" id="ARBA00009512"/>
    </source>
</evidence>
<dbReference type="Proteomes" id="UP000005408">
    <property type="component" value="Unassembled WGS sequence"/>
</dbReference>
<dbReference type="Gene3D" id="3.30.70.60">
    <property type="match status" value="1"/>
</dbReference>
<evidence type="ECO:0000256" key="3">
    <source>
        <dbReference type="ARBA" id="ARBA00035365"/>
    </source>
</evidence>
<evidence type="ECO:0000313" key="5">
    <source>
        <dbReference type="Proteomes" id="UP000005408"/>
    </source>
</evidence>
<keyword evidence="5" id="KW-1185">Reference proteome</keyword>
<dbReference type="InterPro" id="IPR000529">
    <property type="entry name" value="Ribosomal_bS6"/>
</dbReference>
<dbReference type="SUPFAM" id="SSF54995">
    <property type="entry name" value="Ribosomal protein S6"/>
    <property type="match status" value="1"/>
</dbReference>